<organism evidence="1">
    <name type="scientific">Myoviridae sp. ct3wi9</name>
    <dbReference type="NCBI Taxonomy" id="2826610"/>
    <lineage>
        <taxon>Viruses</taxon>
        <taxon>Duplodnaviria</taxon>
        <taxon>Heunggongvirae</taxon>
        <taxon>Uroviricota</taxon>
        <taxon>Caudoviricetes</taxon>
    </lineage>
</organism>
<evidence type="ECO:0000313" key="1">
    <source>
        <dbReference type="EMBL" id="DAD86697.1"/>
    </source>
</evidence>
<proteinExistence type="predicted"/>
<sequence length="205" mass="22344">MKTGKHEFFFHEDADGNKTAIYFANGRAICSKSAMKDGRQVYSTADGLTGTVDERVVGMLDAILTNTVKMPLDQHDPKISSEDLVSGLTEGFDPVQNGLDLLKASFEELKSSVLESSVIDMTLAKPYKVGTTNYNYATIAKAGTTVTGISEGTDVDFVLFAKQLSDLNDEMTVITPKVGDKVVVKPLTAELRESLVSHYMVQKQH</sequence>
<reference evidence="1" key="1">
    <citation type="journal article" date="2021" name="Proc. Natl. Acad. Sci. U.S.A.">
        <title>A Catalog of Tens of Thousands of Viruses from Human Metagenomes Reveals Hidden Associations with Chronic Diseases.</title>
        <authorList>
            <person name="Tisza M.J."/>
            <person name="Buck C.B."/>
        </authorList>
    </citation>
    <scope>NUCLEOTIDE SEQUENCE</scope>
    <source>
        <strain evidence="1">Ct3wi9</strain>
    </source>
</reference>
<protein>
    <submittedName>
        <fullName evidence="1">Uncharacterized protein</fullName>
    </submittedName>
</protein>
<accession>A0A8S5MWH7</accession>
<dbReference type="EMBL" id="BK015006">
    <property type="protein sequence ID" value="DAD86697.1"/>
    <property type="molecule type" value="Genomic_DNA"/>
</dbReference>
<name>A0A8S5MWH7_9CAUD</name>